<evidence type="ECO:0000313" key="8">
    <source>
        <dbReference type="Proteomes" id="UP001161247"/>
    </source>
</evidence>
<dbReference type="SMART" id="SM00225">
    <property type="entry name" value="BTB"/>
    <property type="match status" value="1"/>
</dbReference>
<reference evidence="7" key="1">
    <citation type="submission" date="2023-03" db="EMBL/GenBank/DDBJ databases">
        <authorList>
            <person name="Julca I."/>
        </authorList>
    </citation>
    <scope>NUCLEOTIDE SEQUENCE</scope>
</reference>
<dbReference type="Gene3D" id="3.30.710.10">
    <property type="entry name" value="Potassium Channel Kv1.1, Chain A"/>
    <property type="match status" value="1"/>
</dbReference>
<gene>
    <name evidence="7" type="ORF">OLC1_LOCUS2514</name>
</gene>
<name>A0AAV1C4T6_OLDCO</name>
<feature type="domain" description="BTB" evidence="5">
    <location>
        <begin position="5"/>
        <end position="67"/>
    </location>
</feature>
<evidence type="ECO:0000259" key="6">
    <source>
        <dbReference type="PROSITE" id="PS51649"/>
    </source>
</evidence>
<evidence type="ECO:0000313" key="7">
    <source>
        <dbReference type="EMBL" id="CAI9090336.1"/>
    </source>
</evidence>
<dbReference type="InterPro" id="IPR011333">
    <property type="entry name" value="SKP1/BTB/POZ_sf"/>
</dbReference>
<evidence type="ECO:0000256" key="2">
    <source>
        <dbReference type="ARBA" id="ARBA00022786"/>
    </source>
</evidence>
<dbReference type="InterPro" id="IPR043454">
    <property type="entry name" value="NPH3/RPT2-like"/>
</dbReference>
<comment type="pathway">
    <text evidence="1">Protein modification; protein ubiquitination.</text>
</comment>
<dbReference type="InterPro" id="IPR027356">
    <property type="entry name" value="NPH3_dom"/>
</dbReference>
<dbReference type="AlphaFoldDB" id="A0AAV1C4T6"/>
<dbReference type="PROSITE" id="PS51649">
    <property type="entry name" value="NPH3"/>
    <property type="match status" value="1"/>
</dbReference>
<organism evidence="7 8">
    <name type="scientific">Oldenlandia corymbosa var. corymbosa</name>
    <dbReference type="NCBI Taxonomy" id="529605"/>
    <lineage>
        <taxon>Eukaryota</taxon>
        <taxon>Viridiplantae</taxon>
        <taxon>Streptophyta</taxon>
        <taxon>Embryophyta</taxon>
        <taxon>Tracheophyta</taxon>
        <taxon>Spermatophyta</taxon>
        <taxon>Magnoliopsida</taxon>
        <taxon>eudicotyledons</taxon>
        <taxon>Gunneridae</taxon>
        <taxon>Pentapetalae</taxon>
        <taxon>asterids</taxon>
        <taxon>lamiids</taxon>
        <taxon>Gentianales</taxon>
        <taxon>Rubiaceae</taxon>
        <taxon>Rubioideae</taxon>
        <taxon>Spermacoceae</taxon>
        <taxon>Hedyotis-Oldenlandia complex</taxon>
        <taxon>Oldenlandia</taxon>
    </lineage>
</organism>
<feature type="compositionally biased region" description="Polar residues" evidence="4">
    <location>
        <begin position="451"/>
        <end position="467"/>
    </location>
</feature>
<evidence type="ECO:0000256" key="1">
    <source>
        <dbReference type="ARBA" id="ARBA00004906"/>
    </source>
</evidence>
<dbReference type="Proteomes" id="UP001161247">
    <property type="component" value="Chromosome 1"/>
</dbReference>
<dbReference type="PANTHER" id="PTHR32370">
    <property type="entry name" value="OS12G0117600 PROTEIN"/>
    <property type="match status" value="1"/>
</dbReference>
<keyword evidence="8" id="KW-1185">Reference proteome</keyword>
<sequence>MGVSCDLEVDINGEETFMVDKEVLSLYSGRIKKLFRKSKGVTKGLKVIFNDFPGGAESFELMARFCYRRGKFDVNPLNFSAFYCIAHFMEMNESVSNTPNLVEQTEKSLEEIRYWTWSEIILALRQCQDLEPVASTSGILSKYFDSLCGRIAASCAEPSPCPSSSSPDSSGFRLSCDTRSTESLKNNSFRATSTWWFEDFVALEPHWIEMLIKSMESKNVDHGIISRFLFYYHKSSFATATTDAKCKLTEAVVQMLQSLDLSLVSFKSLLGMLRVSSNLNISKCCRNQLEIMIGSLLDQATLDNLLIPSPAGTKYLYDVNLVLRLLNSFIGKEACCVALTRLRKVATLMDLYIAEVAPDPSLKPSKLLALIRALPDSARLSYDGIYGAIDIYLEVHSGLSEEEKMRVCGGLNYEKLSAETCNHLTKNRKFPSKAAAEALISQKSKLKSLLHETNQPNSYKPSPSSLVGSKGKAKKDESCQQIVLYAGKLDISTENQRLRAHLQGMQWRVLELEKVCRKMQVQMTKMMRSRLSSQNNAKSLPRLCS</sequence>
<feature type="region of interest" description="Disordered" evidence="4">
    <location>
        <begin position="451"/>
        <end position="473"/>
    </location>
</feature>
<comment type="similarity">
    <text evidence="3">Belongs to the NPH3 family.</text>
</comment>
<accession>A0AAV1C4T6</accession>
<dbReference type="SUPFAM" id="SSF54695">
    <property type="entry name" value="POZ domain"/>
    <property type="match status" value="1"/>
</dbReference>
<feature type="domain" description="NPH3" evidence="6">
    <location>
        <begin position="194"/>
        <end position="445"/>
    </location>
</feature>
<dbReference type="PROSITE" id="PS50097">
    <property type="entry name" value="BTB"/>
    <property type="match status" value="1"/>
</dbReference>
<evidence type="ECO:0000256" key="4">
    <source>
        <dbReference type="SAM" id="MobiDB-lite"/>
    </source>
</evidence>
<dbReference type="InterPro" id="IPR000210">
    <property type="entry name" value="BTB/POZ_dom"/>
</dbReference>
<protein>
    <submittedName>
        <fullName evidence="7">OLC1v1025088C1</fullName>
    </submittedName>
</protein>
<keyword evidence="2" id="KW-0833">Ubl conjugation pathway</keyword>
<proteinExistence type="inferred from homology"/>
<dbReference type="EMBL" id="OX459118">
    <property type="protein sequence ID" value="CAI9090336.1"/>
    <property type="molecule type" value="Genomic_DNA"/>
</dbReference>
<dbReference type="Pfam" id="PF03000">
    <property type="entry name" value="NPH3"/>
    <property type="match status" value="1"/>
</dbReference>
<evidence type="ECO:0000256" key="3">
    <source>
        <dbReference type="PROSITE-ProRule" id="PRU00982"/>
    </source>
</evidence>
<evidence type="ECO:0000259" key="5">
    <source>
        <dbReference type="PROSITE" id="PS50097"/>
    </source>
</evidence>